<feature type="chain" id="PRO_5042869576" evidence="1">
    <location>
        <begin position="19"/>
        <end position="170"/>
    </location>
</feature>
<keyword evidence="3" id="KW-1185">Reference proteome</keyword>
<comment type="caution">
    <text evidence="2">The sequence shown here is derived from an EMBL/GenBank/DDBJ whole genome shotgun (WGS) entry which is preliminary data.</text>
</comment>
<gene>
    <name evidence="2" type="ORF">SAY86_014621</name>
</gene>
<dbReference type="PANTHER" id="PTHR36616:SF5">
    <property type="entry name" value="DIS3-EXONUCLEASE-LIKE PROTEIN"/>
    <property type="match status" value="1"/>
</dbReference>
<dbReference type="PANTHER" id="PTHR36616">
    <property type="entry name" value="BNAC07G32700D PROTEIN"/>
    <property type="match status" value="1"/>
</dbReference>
<organism evidence="2 3">
    <name type="scientific">Trapa natans</name>
    <name type="common">Water chestnut</name>
    <dbReference type="NCBI Taxonomy" id="22666"/>
    <lineage>
        <taxon>Eukaryota</taxon>
        <taxon>Viridiplantae</taxon>
        <taxon>Streptophyta</taxon>
        <taxon>Embryophyta</taxon>
        <taxon>Tracheophyta</taxon>
        <taxon>Spermatophyta</taxon>
        <taxon>Magnoliopsida</taxon>
        <taxon>eudicotyledons</taxon>
        <taxon>Gunneridae</taxon>
        <taxon>Pentapetalae</taxon>
        <taxon>rosids</taxon>
        <taxon>malvids</taxon>
        <taxon>Myrtales</taxon>
        <taxon>Lythraceae</taxon>
        <taxon>Trapa</taxon>
    </lineage>
</organism>
<dbReference type="EMBL" id="JAXQNO010000022">
    <property type="protein sequence ID" value="KAK4766870.1"/>
    <property type="molecule type" value="Genomic_DNA"/>
</dbReference>
<dbReference type="AlphaFoldDB" id="A0AAN7KNX6"/>
<evidence type="ECO:0000313" key="3">
    <source>
        <dbReference type="Proteomes" id="UP001346149"/>
    </source>
</evidence>
<reference evidence="2 3" key="1">
    <citation type="journal article" date="2023" name="Hortic Res">
        <title>Pangenome of water caltrop reveals structural variations and asymmetric subgenome divergence after allopolyploidization.</title>
        <authorList>
            <person name="Zhang X."/>
            <person name="Chen Y."/>
            <person name="Wang L."/>
            <person name="Yuan Y."/>
            <person name="Fang M."/>
            <person name="Shi L."/>
            <person name="Lu R."/>
            <person name="Comes H.P."/>
            <person name="Ma Y."/>
            <person name="Chen Y."/>
            <person name="Huang G."/>
            <person name="Zhou Y."/>
            <person name="Zheng Z."/>
            <person name="Qiu Y."/>
        </authorList>
    </citation>
    <scope>NUCLEOTIDE SEQUENCE [LARGE SCALE GENOMIC DNA]</scope>
    <source>
        <strain evidence="2">F231</strain>
    </source>
</reference>
<keyword evidence="1" id="KW-0732">Signal</keyword>
<sequence>MLQLFFALAFSAVPLTLYLPPIRSLNLFVETTEEFLRHIALYALSAYPRIRLACSRIFNSVTRFARILRSVLQTQRLAGFSQRLAELDFCPTLIKPILSPRPVNEEDLRPPCTLHGWTCMCMGFLFLSLHSRIRLPCEEISRERELAKMDNAGRWPVFSPPLLPGSAHFA</sequence>
<name>A0AAN7KNX6_TRANT</name>
<protein>
    <submittedName>
        <fullName evidence="2">Uncharacterized protein</fullName>
    </submittedName>
</protein>
<evidence type="ECO:0000256" key="1">
    <source>
        <dbReference type="SAM" id="SignalP"/>
    </source>
</evidence>
<feature type="signal peptide" evidence="1">
    <location>
        <begin position="1"/>
        <end position="18"/>
    </location>
</feature>
<proteinExistence type="predicted"/>
<evidence type="ECO:0000313" key="2">
    <source>
        <dbReference type="EMBL" id="KAK4766870.1"/>
    </source>
</evidence>
<dbReference type="Proteomes" id="UP001346149">
    <property type="component" value="Unassembled WGS sequence"/>
</dbReference>
<accession>A0AAN7KNX6</accession>